<evidence type="ECO:0000313" key="1">
    <source>
        <dbReference type="EMBL" id="MDQ6595141.1"/>
    </source>
</evidence>
<protein>
    <recommendedName>
        <fullName evidence="3">YbyB</fullName>
    </recommendedName>
</protein>
<proteinExistence type="predicted"/>
<dbReference type="Proteomes" id="UP001178888">
    <property type="component" value="Unassembled WGS sequence"/>
</dbReference>
<reference evidence="1" key="1">
    <citation type="submission" date="2023-08" db="EMBL/GenBank/DDBJ databases">
        <title>Nitrogen cycling bacteria in agricultural field soils.</title>
        <authorList>
            <person name="Jang J."/>
        </authorList>
    </citation>
    <scope>NUCLEOTIDE SEQUENCE</scope>
    <source>
        <strain evidence="1">PS3-36</strain>
    </source>
</reference>
<dbReference type="RefSeq" id="WP_235824706.1">
    <property type="nucleotide sequence ID" value="NZ_JARMCE010000014.1"/>
</dbReference>
<accession>A0AA90TN12</accession>
<evidence type="ECO:0008006" key="3">
    <source>
        <dbReference type="Google" id="ProtNLM"/>
    </source>
</evidence>
<evidence type="ECO:0000313" key="2">
    <source>
        <dbReference type="Proteomes" id="UP001178888"/>
    </source>
</evidence>
<comment type="caution">
    <text evidence="1">The sequence shown here is derived from an EMBL/GenBank/DDBJ whole genome shotgun (WGS) entry which is preliminary data.</text>
</comment>
<keyword evidence="2" id="KW-1185">Reference proteome</keyword>
<dbReference type="EMBL" id="JAVGVR010000001">
    <property type="protein sequence ID" value="MDQ6595141.1"/>
    <property type="molecule type" value="Genomic_DNA"/>
</dbReference>
<sequence length="88" mass="10083">MKRSIGMTSLVVAGVGASAMWLSNKPNRIKAENFLRTWKRKIMPTVFEKSEQLPIHKGGHPHPHDIEDNKMVDEGAMYSVKFYNEKIQ</sequence>
<dbReference type="AlphaFoldDB" id="A0AA90TN12"/>
<gene>
    <name evidence="1" type="ORF">RCG21_01510</name>
</gene>
<name>A0AA90TN12_9BACI</name>
<organism evidence="1 2">
    <name type="scientific">Bacillus salipaludis</name>
    <dbReference type="NCBI Taxonomy" id="2547811"/>
    <lineage>
        <taxon>Bacteria</taxon>
        <taxon>Bacillati</taxon>
        <taxon>Bacillota</taxon>
        <taxon>Bacilli</taxon>
        <taxon>Bacillales</taxon>
        <taxon>Bacillaceae</taxon>
        <taxon>Bacillus</taxon>
    </lineage>
</organism>